<name>A0A1G7XJ45_ANETH</name>
<keyword evidence="4" id="KW-0443">Lipid metabolism</keyword>
<dbReference type="Pfam" id="PF01553">
    <property type="entry name" value="Acyltransferase"/>
    <property type="match status" value="1"/>
</dbReference>
<dbReference type="InterPro" id="IPR002123">
    <property type="entry name" value="Plipid/glycerol_acylTrfase"/>
</dbReference>
<keyword evidence="3 4" id="KW-0012">Acyltransferase</keyword>
<evidence type="ECO:0000313" key="6">
    <source>
        <dbReference type="EMBL" id="SDG84208.1"/>
    </source>
</evidence>
<dbReference type="AlphaFoldDB" id="A0A1G7XJ45"/>
<dbReference type="Proteomes" id="UP000198956">
    <property type="component" value="Unassembled WGS sequence"/>
</dbReference>
<protein>
    <recommendedName>
        <fullName evidence="4">1-acyl-sn-glycerol-3-phosphate acyltransferase</fullName>
        <ecNumber evidence="4">2.3.1.51</ecNumber>
    </recommendedName>
</protein>
<accession>A0A1G7XJ45</accession>
<dbReference type="EC" id="2.3.1.51" evidence="4"/>
<keyword evidence="4" id="KW-0444">Lipid biosynthesis</keyword>
<gene>
    <name evidence="6" type="ORF">SAMN04489735_10049</name>
</gene>
<comment type="catalytic activity">
    <reaction evidence="4">
        <text>a 1-acyl-sn-glycero-3-phosphate + an acyl-CoA = a 1,2-diacyl-sn-glycero-3-phosphate + CoA</text>
        <dbReference type="Rhea" id="RHEA:19709"/>
        <dbReference type="ChEBI" id="CHEBI:57287"/>
        <dbReference type="ChEBI" id="CHEBI:57970"/>
        <dbReference type="ChEBI" id="CHEBI:58342"/>
        <dbReference type="ChEBI" id="CHEBI:58608"/>
        <dbReference type="EC" id="2.3.1.51"/>
    </reaction>
</comment>
<comment type="similarity">
    <text evidence="1 4">Belongs to the 1-acyl-sn-glycerol-3-phosphate acyltransferase family.</text>
</comment>
<sequence>MGIHLYPFFRSLFRGIFASVYRWRVIGRENIPDGEGIVLCANHISNWDPVLLGCGIERQVHFMAKQELFKVPVLSWLIRNFGAFPVKRGAGDRQAIRKSLEVVNQGKVLGIFPEGRRNRAGAGDVGKVLPGAAMIALKAGVRVVPVAIIGPYRLFRPITIIYGKPIDIVAEVAGKESGERTQYAAEVIRREIQALMDIHKKRA</sequence>
<keyword evidence="2 4" id="KW-0808">Transferase</keyword>
<evidence type="ECO:0000256" key="3">
    <source>
        <dbReference type="ARBA" id="ARBA00023315"/>
    </source>
</evidence>
<evidence type="ECO:0000313" key="7">
    <source>
        <dbReference type="Proteomes" id="UP000198956"/>
    </source>
</evidence>
<dbReference type="InterPro" id="IPR004552">
    <property type="entry name" value="AGP_acyltrans"/>
</dbReference>
<feature type="domain" description="Phospholipid/glycerol acyltransferase" evidence="5">
    <location>
        <begin position="37"/>
        <end position="151"/>
    </location>
</feature>
<proteinExistence type="inferred from homology"/>
<dbReference type="PANTHER" id="PTHR10434">
    <property type="entry name" value="1-ACYL-SN-GLYCEROL-3-PHOSPHATE ACYLTRANSFERASE"/>
    <property type="match status" value="1"/>
</dbReference>
<keyword evidence="4" id="KW-1208">Phospholipid metabolism</keyword>
<dbReference type="PANTHER" id="PTHR10434:SF11">
    <property type="entry name" value="1-ACYL-SN-GLYCEROL-3-PHOSPHATE ACYLTRANSFERASE"/>
    <property type="match status" value="1"/>
</dbReference>
<evidence type="ECO:0000259" key="5">
    <source>
        <dbReference type="SMART" id="SM00563"/>
    </source>
</evidence>
<keyword evidence="4" id="KW-0594">Phospholipid biosynthesis</keyword>
<dbReference type="EMBL" id="FNDE01000004">
    <property type="protein sequence ID" value="SDG84208.1"/>
    <property type="molecule type" value="Genomic_DNA"/>
</dbReference>
<dbReference type="SUPFAM" id="SSF69593">
    <property type="entry name" value="Glycerol-3-phosphate (1)-acyltransferase"/>
    <property type="match status" value="1"/>
</dbReference>
<dbReference type="SMART" id="SM00563">
    <property type="entry name" value="PlsC"/>
    <property type="match status" value="1"/>
</dbReference>
<dbReference type="GO" id="GO:0016020">
    <property type="term" value="C:membrane"/>
    <property type="evidence" value="ECO:0007669"/>
    <property type="project" value="InterPro"/>
</dbReference>
<dbReference type="GO" id="GO:0003841">
    <property type="term" value="F:1-acylglycerol-3-phosphate O-acyltransferase activity"/>
    <property type="evidence" value="ECO:0007669"/>
    <property type="project" value="UniProtKB-UniRule"/>
</dbReference>
<dbReference type="NCBIfam" id="TIGR00530">
    <property type="entry name" value="AGP_acyltrn"/>
    <property type="match status" value="1"/>
</dbReference>
<comment type="domain">
    <text evidence="4">The HXXXXD motif is essential for acyltransferase activity and may constitute the binding site for the phosphate moiety of the glycerol-3-phosphate.</text>
</comment>
<evidence type="ECO:0000256" key="2">
    <source>
        <dbReference type="ARBA" id="ARBA00022679"/>
    </source>
</evidence>
<evidence type="ECO:0000256" key="4">
    <source>
        <dbReference type="RuleBase" id="RU361267"/>
    </source>
</evidence>
<evidence type="ECO:0000256" key="1">
    <source>
        <dbReference type="ARBA" id="ARBA00008655"/>
    </source>
</evidence>
<reference evidence="6 7" key="1">
    <citation type="submission" date="2016-10" db="EMBL/GenBank/DDBJ databases">
        <authorList>
            <person name="de Groot N.N."/>
        </authorList>
    </citation>
    <scope>NUCLEOTIDE SEQUENCE [LARGE SCALE GENOMIC DNA]</scope>
    <source>
        <strain evidence="6 7">L 420-91</strain>
    </source>
</reference>
<organism evidence="6 7">
    <name type="scientific">Aneurinibacillus thermoaerophilus</name>
    <dbReference type="NCBI Taxonomy" id="143495"/>
    <lineage>
        <taxon>Bacteria</taxon>
        <taxon>Bacillati</taxon>
        <taxon>Bacillota</taxon>
        <taxon>Bacilli</taxon>
        <taxon>Bacillales</taxon>
        <taxon>Paenibacillaceae</taxon>
        <taxon>Aneurinibacillus group</taxon>
        <taxon>Aneurinibacillus</taxon>
    </lineage>
</organism>
<dbReference type="GO" id="GO:0006654">
    <property type="term" value="P:phosphatidic acid biosynthetic process"/>
    <property type="evidence" value="ECO:0007669"/>
    <property type="project" value="TreeGrafter"/>
</dbReference>
<dbReference type="CDD" id="cd07989">
    <property type="entry name" value="LPLAT_AGPAT-like"/>
    <property type="match status" value="1"/>
</dbReference>